<dbReference type="GO" id="GO:0005634">
    <property type="term" value="C:nucleus"/>
    <property type="evidence" value="ECO:0007669"/>
    <property type="project" value="UniProtKB-SubCell"/>
</dbReference>
<feature type="compositionally biased region" description="Basic and acidic residues" evidence="5">
    <location>
        <begin position="75"/>
        <end position="86"/>
    </location>
</feature>
<proteinExistence type="predicted"/>
<dbReference type="Pfam" id="PF12174">
    <property type="entry name" value="RST"/>
    <property type="match status" value="1"/>
</dbReference>
<keyword evidence="4" id="KW-0539">Nucleus</keyword>
<dbReference type="PROSITE" id="PS51879">
    <property type="entry name" value="RST"/>
    <property type="match status" value="1"/>
</dbReference>
<feature type="region of interest" description="Disordered" evidence="5">
    <location>
        <begin position="17"/>
        <end position="86"/>
    </location>
</feature>
<comment type="subcellular location">
    <subcellularLocation>
        <location evidence="1">Nucleus</location>
    </subcellularLocation>
</comment>
<reference evidence="8 9" key="1">
    <citation type="journal article" date="2021" name="Nat. Commun.">
        <title>Incipient diploidization of the medicinal plant Perilla within 10,000 years.</title>
        <authorList>
            <person name="Zhang Y."/>
            <person name="Shen Q."/>
            <person name="Leng L."/>
            <person name="Zhang D."/>
            <person name="Chen S."/>
            <person name="Shi Y."/>
            <person name="Ning Z."/>
            <person name="Chen S."/>
        </authorList>
    </citation>
    <scope>NUCLEOTIDE SEQUENCE [LARGE SCALE GENOMIC DNA]</scope>
    <source>
        <strain evidence="9">cv. PC099</strain>
    </source>
</reference>
<evidence type="ECO:0000256" key="1">
    <source>
        <dbReference type="ARBA" id="ARBA00004123"/>
    </source>
</evidence>
<dbReference type="PANTHER" id="PTHR32263">
    <property type="entry name" value="INACTIVE POLY [ADP-RIBOSE] POLYMERASE SRO4-RELATED"/>
    <property type="match status" value="1"/>
</dbReference>
<organism evidence="8 9">
    <name type="scientific">Perilla frutescens var. hirtella</name>
    <name type="common">Perilla citriodora</name>
    <name type="synonym">Perilla setoyensis</name>
    <dbReference type="NCBI Taxonomy" id="608512"/>
    <lineage>
        <taxon>Eukaryota</taxon>
        <taxon>Viridiplantae</taxon>
        <taxon>Streptophyta</taxon>
        <taxon>Embryophyta</taxon>
        <taxon>Tracheophyta</taxon>
        <taxon>Spermatophyta</taxon>
        <taxon>Magnoliopsida</taxon>
        <taxon>eudicotyledons</taxon>
        <taxon>Gunneridae</taxon>
        <taxon>Pentapetalae</taxon>
        <taxon>asterids</taxon>
        <taxon>lamiids</taxon>
        <taxon>Lamiales</taxon>
        <taxon>Lamiaceae</taxon>
        <taxon>Nepetoideae</taxon>
        <taxon>Elsholtzieae</taxon>
        <taxon>Perilla</taxon>
    </lineage>
</organism>
<feature type="domain" description="PARP catalytic" evidence="6">
    <location>
        <begin position="74"/>
        <end position="291"/>
    </location>
</feature>
<dbReference type="SUPFAM" id="SSF56399">
    <property type="entry name" value="ADP-ribosylation"/>
    <property type="match status" value="1"/>
</dbReference>
<gene>
    <name evidence="8" type="ORF">C2S53_000803</name>
</gene>
<name>A0AAD4NXU0_PERFH</name>
<comment type="caution">
    <text evidence="8">The sequence shown here is derived from an EMBL/GenBank/DDBJ whole genome shotgun (WGS) entry which is preliminary data.</text>
</comment>
<evidence type="ECO:0000256" key="5">
    <source>
        <dbReference type="SAM" id="MobiDB-lite"/>
    </source>
</evidence>
<keyword evidence="9" id="KW-1185">Reference proteome</keyword>
<dbReference type="InterPro" id="IPR012317">
    <property type="entry name" value="Poly(ADP-ribose)pol_cat_dom"/>
</dbReference>
<keyword evidence="3" id="KW-0346">Stress response</keyword>
<dbReference type="InterPro" id="IPR044964">
    <property type="entry name" value="RCD1/SRO1-5"/>
</dbReference>
<dbReference type="PANTHER" id="PTHR32263:SF12">
    <property type="entry name" value="INACTIVE POLY [ADP-RIBOSE] POLYMERASE SRO4-RELATED"/>
    <property type="match status" value="1"/>
</dbReference>
<sequence length="371" mass="41430">MCSEKYDENLLSYTTGSNHVYSYEQPKPSSEQKSKKLTLFEDLLESSDAENSNSGTNVVDDSCPSDCESGVSGGENERQPRISDDGLVRIGGGEMIHGIITKKLISSLNSSGFDAKVKAVNRIDFSGLMSRAKIQSFCIYSRAVEMKCNGDANVKYAWYGASKREINVILSHGFCLPTSINRTHGHGVHLSPVEHPVESMQLSSADEDGLMHMLLCRVIMGKMETIVPNSDQYNPSSEEFDSGVDDLASPRKYIVWSSRMNTHILPEFAVSFTASSYQRVKQRNEQPSRVPKSDWMPFPTLIAALSKFLPPDAVESISKFHTDYRKQKVTRHEMIQRVRHIAGDKLLMAIIKSYRGKIKSSWNGVSRALCK</sequence>
<evidence type="ECO:0000259" key="6">
    <source>
        <dbReference type="PROSITE" id="PS51059"/>
    </source>
</evidence>
<dbReference type="EMBL" id="SDAM02029540">
    <property type="protein sequence ID" value="KAH6756713.1"/>
    <property type="molecule type" value="Genomic_DNA"/>
</dbReference>
<evidence type="ECO:0000256" key="3">
    <source>
        <dbReference type="ARBA" id="ARBA00023016"/>
    </source>
</evidence>
<dbReference type="Gene3D" id="3.90.228.10">
    <property type="match status" value="1"/>
</dbReference>
<feature type="compositionally biased region" description="Polar residues" evidence="5">
    <location>
        <begin position="49"/>
        <end position="59"/>
    </location>
</feature>
<dbReference type="PROSITE" id="PS51059">
    <property type="entry name" value="PARP_CATALYTIC"/>
    <property type="match status" value="1"/>
</dbReference>
<dbReference type="GO" id="GO:0003950">
    <property type="term" value="F:NAD+ poly-ADP-ribosyltransferase activity"/>
    <property type="evidence" value="ECO:0007669"/>
    <property type="project" value="InterPro"/>
</dbReference>
<evidence type="ECO:0000313" key="8">
    <source>
        <dbReference type="EMBL" id="KAH6756713.1"/>
    </source>
</evidence>
<evidence type="ECO:0000259" key="7">
    <source>
        <dbReference type="PROSITE" id="PS51879"/>
    </source>
</evidence>
<keyword evidence="2" id="KW-0217">Developmental protein</keyword>
<evidence type="ECO:0008006" key="10">
    <source>
        <dbReference type="Google" id="ProtNLM"/>
    </source>
</evidence>
<accession>A0AAD4NXU0</accession>
<feature type="domain" description="RST" evidence="7">
    <location>
        <begin position="289"/>
        <end position="360"/>
    </location>
</feature>
<evidence type="ECO:0000256" key="4">
    <source>
        <dbReference type="ARBA" id="ARBA00023242"/>
    </source>
</evidence>
<protein>
    <recommendedName>
        <fullName evidence="10">Inactive poly [ADP-ribose] polymerase SRO2</fullName>
    </recommendedName>
</protein>
<evidence type="ECO:0000313" key="9">
    <source>
        <dbReference type="Proteomes" id="UP001190926"/>
    </source>
</evidence>
<evidence type="ECO:0000256" key="2">
    <source>
        <dbReference type="ARBA" id="ARBA00022473"/>
    </source>
</evidence>
<dbReference type="InterPro" id="IPR022003">
    <property type="entry name" value="RST"/>
</dbReference>
<dbReference type="AlphaFoldDB" id="A0AAD4NXU0"/>
<dbReference type="Proteomes" id="UP001190926">
    <property type="component" value="Unassembled WGS sequence"/>
</dbReference>